<dbReference type="Gene3D" id="3.10.50.40">
    <property type="match status" value="1"/>
</dbReference>
<evidence type="ECO:0000313" key="6">
    <source>
        <dbReference type="Proteomes" id="UP000199377"/>
    </source>
</evidence>
<evidence type="ECO:0000256" key="2">
    <source>
        <dbReference type="ARBA" id="ARBA00030642"/>
    </source>
</evidence>
<name>A0A1I3DGP8_9RHOB</name>
<organism evidence="5 6">
    <name type="scientific">Albimonas pacifica</name>
    <dbReference type="NCBI Taxonomy" id="1114924"/>
    <lineage>
        <taxon>Bacteria</taxon>
        <taxon>Pseudomonadati</taxon>
        <taxon>Pseudomonadota</taxon>
        <taxon>Alphaproteobacteria</taxon>
        <taxon>Rhodobacterales</taxon>
        <taxon>Paracoccaceae</taxon>
        <taxon>Albimonas</taxon>
    </lineage>
</organism>
<dbReference type="EMBL" id="FOQH01000002">
    <property type="protein sequence ID" value="SFH85661.1"/>
    <property type="molecule type" value="Genomic_DNA"/>
</dbReference>
<dbReference type="InterPro" id="IPR000297">
    <property type="entry name" value="PPIase_PpiC"/>
</dbReference>
<dbReference type="RefSeq" id="WP_092858733.1">
    <property type="nucleotide sequence ID" value="NZ_FOQH01000002.1"/>
</dbReference>
<evidence type="ECO:0000259" key="4">
    <source>
        <dbReference type="Pfam" id="PF13145"/>
    </source>
</evidence>
<keyword evidence="6" id="KW-1185">Reference proteome</keyword>
<evidence type="ECO:0000256" key="1">
    <source>
        <dbReference type="ARBA" id="ARBA00018370"/>
    </source>
</evidence>
<sequence>MLRTFLREPLVHFLAAGGLLFAAWSWVAPEGEVEADPSVVVLDQARLDHLTTLWRAQWRRDPAPADLEAIVSRHLRQEVFYREAVAMGLDLDDDIIRTRLAQKMEAVAADLGALMQPPTEDQLRAFHASRPDLFSLPPAIAFQQVLYLPAEADAERLSQVLAALQAGEAPPADRRNKLSIPFDWPLTPAQSLDNAFGGGFAESLAEMPAGEWAGPVRSGLGLHLVRVAERQPARLAPYEAVQELVARQFDYYAVLQSQDRLFQELLARYEVRIEAEGVPEATRRAFARP</sequence>
<feature type="domain" description="PpiC" evidence="4">
    <location>
        <begin position="118"/>
        <end position="242"/>
    </location>
</feature>
<protein>
    <recommendedName>
        <fullName evidence="1">Parvulin-like PPIase</fullName>
    </recommendedName>
    <alternativeName>
        <fullName evidence="2">Peptidyl-prolyl cis-trans isomerase plp</fullName>
    </alternativeName>
    <alternativeName>
        <fullName evidence="3">Rotamase plp</fullName>
    </alternativeName>
</protein>
<evidence type="ECO:0000313" key="5">
    <source>
        <dbReference type="EMBL" id="SFH85661.1"/>
    </source>
</evidence>
<dbReference type="GO" id="GO:0003755">
    <property type="term" value="F:peptidyl-prolyl cis-trans isomerase activity"/>
    <property type="evidence" value="ECO:0007669"/>
    <property type="project" value="InterPro"/>
</dbReference>
<reference evidence="5 6" key="1">
    <citation type="submission" date="2016-10" db="EMBL/GenBank/DDBJ databases">
        <authorList>
            <person name="de Groot N.N."/>
        </authorList>
    </citation>
    <scope>NUCLEOTIDE SEQUENCE [LARGE SCALE GENOMIC DNA]</scope>
    <source>
        <strain evidence="5 6">CGMCC 1.11030</strain>
    </source>
</reference>
<dbReference type="Pfam" id="PF13145">
    <property type="entry name" value="Rotamase_2"/>
    <property type="match status" value="1"/>
</dbReference>
<gene>
    <name evidence="5" type="ORF">SAMN05216258_102570</name>
</gene>
<dbReference type="AlphaFoldDB" id="A0A1I3DGP8"/>
<dbReference type="InterPro" id="IPR046357">
    <property type="entry name" value="PPIase_dom_sf"/>
</dbReference>
<dbReference type="STRING" id="1114924.SAMN05216258_102570"/>
<evidence type="ECO:0000256" key="3">
    <source>
        <dbReference type="ARBA" id="ARBA00031484"/>
    </source>
</evidence>
<proteinExistence type="predicted"/>
<accession>A0A1I3DGP8</accession>
<dbReference type="Proteomes" id="UP000199377">
    <property type="component" value="Unassembled WGS sequence"/>
</dbReference>
<dbReference type="OrthoDB" id="196786at2"/>